<evidence type="ECO:0000259" key="11">
    <source>
        <dbReference type="PROSITE" id="PS51194"/>
    </source>
</evidence>
<dbReference type="Gene3D" id="3.40.50.300">
    <property type="entry name" value="P-loop containing nucleotide triphosphate hydrolases"/>
    <property type="match status" value="2"/>
</dbReference>
<keyword evidence="6" id="KW-0238">DNA-binding</keyword>
<evidence type="ECO:0000256" key="9">
    <source>
        <dbReference type="ARBA" id="ARBA00034808"/>
    </source>
</evidence>
<dbReference type="GO" id="GO:0005737">
    <property type="term" value="C:cytoplasm"/>
    <property type="evidence" value="ECO:0007669"/>
    <property type="project" value="TreeGrafter"/>
</dbReference>
<evidence type="ECO:0000256" key="7">
    <source>
        <dbReference type="ARBA" id="ARBA00023235"/>
    </source>
</evidence>
<dbReference type="PROSITE" id="PS51194">
    <property type="entry name" value="HELICASE_CTER"/>
    <property type="match status" value="1"/>
</dbReference>
<dbReference type="Pfam" id="PF00270">
    <property type="entry name" value="DEAD"/>
    <property type="match status" value="1"/>
</dbReference>
<dbReference type="InterPro" id="IPR001650">
    <property type="entry name" value="Helicase_C-like"/>
</dbReference>
<name>A0AA41X9L9_9BACI</name>
<proteinExistence type="inferred from homology"/>
<comment type="caution">
    <text evidence="12">The sequence shown here is derived from an EMBL/GenBank/DDBJ whole genome shotgun (WGS) entry which is preliminary data.</text>
</comment>
<evidence type="ECO:0000256" key="3">
    <source>
        <dbReference type="ARBA" id="ARBA00022801"/>
    </source>
</evidence>
<feature type="domain" description="Helicase ATP-binding" evidence="10">
    <location>
        <begin position="26"/>
        <end position="202"/>
    </location>
</feature>
<dbReference type="SMART" id="SM00490">
    <property type="entry name" value="HELICc"/>
    <property type="match status" value="1"/>
</dbReference>
<reference evidence="12" key="1">
    <citation type="submission" date="2022-07" db="EMBL/GenBank/DDBJ databases">
        <authorList>
            <person name="Li W.-J."/>
            <person name="Deng Q.-Q."/>
        </authorList>
    </citation>
    <scope>NUCLEOTIDE SEQUENCE</scope>
    <source>
        <strain evidence="12">SYSU M60031</strain>
    </source>
</reference>
<keyword evidence="7" id="KW-0413">Isomerase</keyword>
<comment type="catalytic activity">
    <reaction evidence="8">
        <text>Couples ATP hydrolysis with the unwinding of duplex DNA by translocating in the 3'-5' direction.</text>
        <dbReference type="EC" id="5.6.2.4"/>
    </reaction>
</comment>
<keyword evidence="2" id="KW-0547">Nucleotide-binding</keyword>
<dbReference type="PANTHER" id="PTHR13710">
    <property type="entry name" value="DNA HELICASE RECQ FAMILY MEMBER"/>
    <property type="match status" value="1"/>
</dbReference>
<dbReference type="PROSITE" id="PS51192">
    <property type="entry name" value="HELICASE_ATP_BIND_1"/>
    <property type="match status" value="1"/>
</dbReference>
<keyword evidence="13" id="KW-1185">Reference proteome</keyword>
<dbReference type="Pfam" id="PF00271">
    <property type="entry name" value="Helicase_C"/>
    <property type="match status" value="1"/>
</dbReference>
<dbReference type="InterPro" id="IPR011545">
    <property type="entry name" value="DEAD/DEAH_box_helicase_dom"/>
</dbReference>
<sequence length="658" mass="76517">MSANPLFKQLFPQLHFNLKEFQDSVIQKVLGGVNTLCIMPTGGGKSLIYWVGGLGLKGVTIVISPLTALIDEQALRLEEHGYTVMRLHTGVDSKEQITQLKQFYHKEFNPDFIFASPERISTDGLFEHCIKQRKDDIKLIAIDEIHCISQWGHSFRPFYQHIPTFLNRVYGKAWPTVLGLSATLDQEEITDICNAFHIENKSVIKSESLIRSEIELKKLKFSKENEKVEKLWQLLRIHKEEKVLVYVYRVNGKNSTEELAVEACQRGYRATYFHSGLSSEEKQEVINRFKNNELSVVFATNAFGMGIDIPDIRVVIHFLIPESIAQYYQEVGRASRDQLASNAYLLYSDKNIDVKRKHFIDKSFPSTEELQRAFVKMTNHKKGYHTLPYFDDKEIQKCLPYFVNTGMIDIIAKSIMRLDVFSEIYNAEISWLHGLTTTKNIITTMKKSGKPVEEISHTIFEAIVHDEVRLEKSLGKCLIIYSHIDNLDKVALDRLKQCCEIKRQYKHDQLDHFLRTIESCESSKELHQEIGRHLGVPKFLLDRIYITCKGDLVRSKSEVIIANLLYQHDIEYEYEKKLYYGHHQCLIPDFTLYVNGQEFYWEHLGMIGFNEYDARWLEKKSIYELYFPNQLLITYENATLTTLVKDRINSLFSQAQTD</sequence>
<keyword evidence="5" id="KW-0067">ATP-binding</keyword>
<dbReference type="InterPro" id="IPR014001">
    <property type="entry name" value="Helicase_ATP-bd"/>
</dbReference>
<evidence type="ECO:0000256" key="4">
    <source>
        <dbReference type="ARBA" id="ARBA00022806"/>
    </source>
</evidence>
<dbReference type="AlphaFoldDB" id="A0AA41X9L9"/>
<evidence type="ECO:0000313" key="13">
    <source>
        <dbReference type="Proteomes" id="UP001156102"/>
    </source>
</evidence>
<dbReference type="InterPro" id="IPR004589">
    <property type="entry name" value="DNA_helicase_ATP-dep_RecQ"/>
</dbReference>
<dbReference type="Proteomes" id="UP001156102">
    <property type="component" value="Unassembled WGS sequence"/>
</dbReference>
<dbReference type="GO" id="GO:0005524">
    <property type="term" value="F:ATP binding"/>
    <property type="evidence" value="ECO:0007669"/>
    <property type="project" value="UniProtKB-KW"/>
</dbReference>
<evidence type="ECO:0000256" key="1">
    <source>
        <dbReference type="ARBA" id="ARBA00005446"/>
    </source>
</evidence>
<evidence type="ECO:0000256" key="6">
    <source>
        <dbReference type="ARBA" id="ARBA00023125"/>
    </source>
</evidence>
<evidence type="ECO:0000259" key="10">
    <source>
        <dbReference type="PROSITE" id="PS51192"/>
    </source>
</evidence>
<keyword evidence="3 12" id="KW-0378">Hydrolase</keyword>
<dbReference type="SUPFAM" id="SSF52540">
    <property type="entry name" value="P-loop containing nucleoside triphosphate hydrolases"/>
    <property type="match status" value="1"/>
</dbReference>
<dbReference type="RefSeq" id="WP_254761170.1">
    <property type="nucleotide sequence ID" value="NZ_JANCLT010000021.1"/>
</dbReference>
<comment type="similarity">
    <text evidence="1">Belongs to the helicase family. RecQ subfamily.</text>
</comment>
<dbReference type="GO" id="GO:0009378">
    <property type="term" value="F:four-way junction helicase activity"/>
    <property type="evidence" value="ECO:0007669"/>
    <property type="project" value="TreeGrafter"/>
</dbReference>
<dbReference type="GO" id="GO:0005694">
    <property type="term" value="C:chromosome"/>
    <property type="evidence" value="ECO:0007669"/>
    <property type="project" value="TreeGrafter"/>
</dbReference>
<protein>
    <recommendedName>
        <fullName evidence="9">DNA 3'-5' helicase</fullName>
        <ecNumber evidence="9">5.6.2.4</ecNumber>
    </recommendedName>
</protein>
<dbReference type="InterPro" id="IPR027417">
    <property type="entry name" value="P-loop_NTPase"/>
</dbReference>
<dbReference type="GO" id="GO:0016787">
    <property type="term" value="F:hydrolase activity"/>
    <property type="evidence" value="ECO:0007669"/>
    <property type="project" value="UniProtKB-KW"/>
</dbReference>
<accession>A0AA41X9L9</accession>
<dbReference type="PANTHER" id="PTHR13710:SF105">
    <property type="entry name" value="ATP-DEPENDENT DNA HELICASE Q1"/>
    <property type="match status" value="1"/>
</dbReference>
<dbReference type="EC" id="5.6.2.4" evidence="9"/>
<feature type="domain" description="Helicase C-terminal" evidence="11">
    <location>
        <begin position="230"/>
        <end position="395"/>
    </location>
</feature>
<dbReference type="SMART" id="SM00487">
    <property type="entry name" value="DEXDc"/>
    <property type="match status" value="1"/>
</dbReference>
<dbReference type="GO" id="GO:0003677">
    <property type="term" value="F:DNA binding"/>
    <property type="evidence" value="ECO:0007669"/>
    <property type="project" value="UniProtKB-KW"/>
</dbReference>
<evidence type="ECO:0000313" key="12">
    <source>
        <dbReference type="EMBL" id="MCP8971242.1"/>
    </source>
</evidence>
<evidence type="ECO:0000256" key="2">
    <source>
        <dbReference type="ARBA" id="ARBA00022741"/>
    </source>
</evidence>
<gene>
    <name evidence="12" type="ORF">NK662_22235</name>
</gene>
<dbReference type="NCBIfam" id="TIGR00614">
    <property type="entry name" value="recQ_fam"/>
    <property type="match status" value="1"/>
</dbReference>
<evidence type="ECO:0000256" key="5">
    <source>
        <dbReference type="ARBA" id="ARBA00022840"/>
    </source>
</evidence>
<dbReference type="EMBL" id="JANCLT010000021">
    <property type="protein sequence ID" value="MCP8971242.1"/>
    <property type="molecule type" value="Genomic_DNA"/>
</dbReference>
<evidence type="ECO:0000256" key="8">
    <source>
        <dbReference type="ARBA" id="ARBA00034617"/>
    </source>
</evidence>
<dbReference type="GO" id="GO:0006281">
    <property type="term" value="P:DNA repair"/>
    <property type="evidence" value="ECO:0007669"/>
    <property type="project" value="TreeGrafter"/>
</dbReference>
<keyword evidence="4 12" id="KW-0347">Helicase</keyword>
<organism evidence="12 13">
    <name type="scientific">Ectobacillus ponti</name>
    <dbReference type="NCBI Taxonomy" id="2961894"/>
    <lineage>
        <taxon>Bacteria</taxon>
        <taxon>Bacillati</taxon>
        <taxon>Bacillota</taxon>
        <taxon>Bacilli</taxon>
        <taxon>Bacillales</taxon>
        <taxon>Bacillaceae</taxon>
        <taxon>Ectobacillus</taxon>
    </lineage>
</organism>
<dbReference type="GO" id="GO:0043138">
    <property type="term" value="F:3'-5' DNA helicase activity"/>
    <property type="evidence" value="ECO:0007669"/>
    <property type="project" value="UniProtKB-EC"/>
</dbReference>
<dbReference type="GO" id="GO:0006310">
    <property type="term" value="P:DNA recombination"/>
    <property type="evidence" value="ECO:0007669"/>
    <property type="project" value="InterPro"/>
</dbReference>